<comment type="caution">
    <text evidence="1">The sequence shown here is derived from an EMBL/GenBank/DDBJ whole genome shotgun (WGS) entry which is preliminary data.</text>
</comment>
<dbReference type="Proteomes" id="UP001438953">
    <property type="component" value="Unassembled WGS sequence"/>
</dbReference>
<dbReference type="InterPro" id="IPR011013">
    <property type="entry name" value="Gal_mutarotase_sf_dom"/>
</dbReference>
<evidence type="ECO:0000313" key="2">
    <source>
        <dbReference type="Proteomes" id="UP001438953"/>
    </source>
</evidence>
<dbReference type="Gene3D" id="2.70.98.10">
    <property type="match status" value="1"/>
</dbReference>
<name>A0ABV1SKH2_9RHOB</name>
<reference evidence="1 2" key="1">
    <citation type="submission" date="2024-06" db="EMBL/GenBank/DDBJ databases">
        <title>Thioclava kandeliae sp. nov. from a rhizosphere soil sample of Kandelia candel in a mangrove.</title>
        <authorList>
            <person name="Mu T."/>
        </authorList>
    </citation>
    <scope>NUCLEOTIDE SEQUENCE [LARGE SCALE GENOMIC DNA]</scope>
    <source>
        <strain evidence="1 2">CPCC 100088</strain>
    </source>
</reference>
<dbReference type="Pfam" id="PF01263">
    <property type="entry name" value="Aldose_epim"/>
    <property type="match status" value="1"/>
</dbReference>
<evidence type="ECO:0000313" key="1">
    <source>
        <dbReference type="EMBL" id="MER5173394.1"/>
    </source>
</evidence>
<sequence>MTTLTSPDLTVTVSDMGAEMQSLAFRGEEFLWNGDAEWWTGRSPVLFPIVGRAPDDRIEVRGQTYDMPQHGIARRLPFTVVAQDEAHVTHELTPSEATESYPYKFRLRLTHRVTGPTLEVAATVTNEDSVPMPFGLGFHPAFRWPLPDASGAHKVELANGAEPVMNRVVEGLISRETEASPFHQGSLTLSHDLFAKNAAIFPEGTGEALRYQAETGPSLDFRFANLPNLALWQPPGAPFLCIEPWHGMAAWHGAGAKIEDRPYTMSLGAGETARFAWFVTIRE</sequence>
<dbReference type="SUPFAM" id="SSF74650">
    <property type="entry name" value="Galactose mutarotase-like"/>
    <property type="match status" value="1"/>
</dbReference>
<gene>
    <name evidence="1" type="ORF">VSX56_16630</name>
</gene>
<dbReference type="InterPro" id="IPR014718">
    <property type="entry name" value="GH-type_carb-bd"/>
</dbReference>
<dbReference type="InterPro" id="IPR008183">
    <property type="entry name" value="Aldose_1/G6P_1-epimerase"/>
</dbReference>
<organism evidence="1 2">
    <name type="scientific">Thioclava kandeliae</name>
    <dbReference type="NCBI Taxonomy" id="3070818"/>
    <lineage>
        <taxon>Bacteria</taxon>
        <taxon>Pseudomonadati</taxon>
        <taxon>Pseudomonadota</taxon>
        <taxon>Alphaproteobacteria</taxon>
        <taxon>Rhodobacterales</taxon>
        <taxon>Paracoccaceae</taxon>
        <taxon>Thioclava</taxon>
    </lineage>
</organism>
<dbReference type="CDD" id="cd09024">
    <property type="entry name" value="Aldose_epim_lacX"/>
    <property type="match status" value="1"/>
</dbReference>
<proteinExistence type="predicted"/>
<dbReference type="InterPro" id="IPR037481">
    <property type="entry name" value="LacX"/>
</dbReference>
<protein>
    <submittedName>
        <fullName evidence="1">Aldose 1-epimerase family protein</fullName>
    </submittedName>
</protein>
<keyword evidence="2" id="KW-1185">Reference proteome</keyword>
<dbReference type="RefSeq" id="WP_350938699.1">
    <property type="nucleotide sequence ID" value="NZ_JAYWLC010000018.1"/>
</dbReference>
<accession>A0ABV1SKH2</accession>
<dbReference type="EMBL" id="JAYWLC010000018">
    <property type="protein sequence ID" value="MER5173394.1"/>
    <property type="molecule type" value="Genomic_DNA"/>
</dbReference>